<dbReference type="RefSeq" id="WP_092651703.1">
    <property type="nucleotide sequence ID" value="NZ_LT629732.1"/>
</dbReference>
<feature type="transmembrane region" description="Helical" evidence="1">
    <location>
        <begin position="96"/>
        <end position="118"/>
    </location>
</feature>
<keyword evidence="3" id="KW-1185">Reference proteome</keyword>
<sequence length="169" mass="17731">MSEVGRKGYRAGIRADARPGAGASSGATRWAPTLVLAFAFVVSIFHYVDNTVRFDRYAVNPDSPIAGAGSWVVPVAWVVLTAVGMIGYLAYREGRWWPAVGGIAVYSVSGLISAAHYTDGPPSAFDGVQNLLIVADLVAGIAVLGLALWVMFRRALVADAQAGTAHLQG</sequence>
<keyword evidence="1" id="KW-1133">Transmembrane helix</keyword>
<gene>
    <name evidence="2" type="ORF">SAMN04489717_1407</name>
</gene>
<dbReference type="Proteomes" id="UP000198983">
    <property type="component" value="Chromosome I"/>
</dbReference>
<dbReference type="OrthoDB" id="3623011at2"/>
<feature type="transmembrane region" description="Helical" evidence="1">
    <location>
        <begin position="30"/>
        <end position="48"/>
    </location>
</feature>
<protein>
    <submittedName>
        <fullName evidence="2">Uncharacterized protein</fullName>
    </submittedName>
</protein>
<proteinExistence type="predicted"/>
<reference evidence="2 3" key="1">
    <citation type="submission" date="2016-10" db="EMBL/GenBank/DDBJ databases">
        <authorList>
            <person name="de Groot N.N."/>
        </authorList>
    </citation>
    <scope>NUCLEOTIDE SEQUENCE [LARGE SCALE GENOMIC DNA]</scope>
    <source>
        <strain evidence="2 3">DSM 22024</strain>
    </source>
</reference>
<accession>A0A1H1NXC8</accession>
<keyword evidence="1" id="KW-0812">Transmembrane</keyword>
<dbReference type="AlphaFoldDB" id="A0A1H1NXC8"/>
<keyword evidence="1" id="KW-0472">Membrane</keyword>
<feature type="transmembrane region" description="Helical" evidence="1">
    <location>
        <begin position="130"/>
        <end position="152"/>
    </location>
</feature>
<name>A0A1H1NXC8_9ACTN</name>
<evidence type="ECO:0000313" key="2">
    <source>
        <dbReference type="EMBL" id="SDS03603.1"/>
    </source>
</evidence>
<evidence type="ECO:0000256" key="1">
    <source>
        <dbReference type="SAM" id="Phobius"/>
    </source>
</evidence>
<dbReference type="STRING" id="117157.SAMN04489717_1407"/>
<dbReference type="EMBL" id="LT629732">
    <property type="protein sequence ID" value="SDS03603.1"/>
    <property type="molecule type" value="Genomic_DNA"/>
</dbReference>
<evidence type="ECO:0000313" key="3">
    <source>
        <dbReference type="Proteomes" id="UP000198983"/>
    </source>
</evidence>
<feature type="transmembrane region" description="Helical" evidence="1">
    <location>
        <begin position="68"/>
        <end position="89"/>
    </location>
</feature>
<organism evidence="2 3">
    <name type="scientific">Actinopolymorpha singaporensis</name>
    <dbReference type="NCBI Taxonomy" id="117157"/>
    <lineage>
        <taxon>Bacteria</taxon>
        <taxon>Bacillati</taxon>
        <taxon>Actinomycetota</taxon>
        <taxon>Actinomycetes</taxon>
        <taxon>Propionibacteriales</taxon>
        <taxon>Actinopolymorphaceae</taxon>
        <taxon>Actinopolymorpha</taxon>
    </lineage>
</organism>